<dbReference type="EMBL" id="FXUF01000012">
    <property type="protein sequence ID" value="SMP65137.1"/>
    <property type="molecule type" value="Genomic_DNA"/>
</dbReference>
<name>A0AA45WXL4_9CLOT</name>
<feature type="domain" description="Putative Flp pilus-assembly TadG-like N-terminal" evidence="1">
    <location>
        <begin position="43"/>
        <end position="89"/>
    </location>
</feature>
<evidence type="ECO:0000259" key="1">
    <source>
        <dbReference type="Pfam" id="PF13400"/>
    </source>
</evidence>
<protein>
    <submittedName>
        <fullName evidence="2">Flp pilus assembly protein TadG</fullName>
    </submittedName>
</protein>
<dbReference type="AlphaFoldDB" id="A0AA45WXL4"/>
<reference evidence="2" key="1">
    <citation type="submission" date="2017-05" db="EMBL/GenBank/DDBJ databases">
        <authorList>
            <person name="Varghese N."/>
            <person name="Submissions S."/>
        </authorList>
    </citation>
    <scope>NUCLEOTIDE SEQUENCE</scope>
    <source>
        <strain evidence="2">Su22</strain>
    </source>
</reference>
<evidence type="ECO:0000313" key="3">
    <source>
        <dbReference type="Proteomes" id="UP001158066"/>
    </source>
</evidence>
<comment type="caution">
    <text evidence="2">The sequence shown here is derived from an EMBL/GenBank/DDBJ whole genome shotgun (WGS) entry which is preliminary data.</text>
</comment>
<gene>
    <name evidence="2" type="ORF">SAMN06296020_11266</name>
</gene>
<organism evidence="2 3">
    <name type="scientific">Anoxynatronum buryatiense</name>
    <dbReference type="NCBI Taxonomy" id="489973"/>
    <lineage>
        <taxon>Bacteria</taxon>
        <taxon>Bacillati</taxon>
        <taxon>Bacillota</taxon>
        <taxon>Clostridia</taxon>
        <taxon>Eubacteriales</taxon>
        <taxon>Clostridiaceae</taxon>
        <taxon>Anoxynatronum</taxon>
    </lineage>
</organism>
<sequence>MKEKTMTGGTPLHTQLNLKRRMKNQMKNRMNRWMKHLLQQEQGSVLVIFAVFLMAAFGFSALVIDLGALRLEKSRLVNAVDAAALAGARELPQTTVAEAVAKSYAAYNDVEASAVTVTFGEQNRQITVTATRDRSFVFGPVIGVSSGTVTASATAQYGAVTGGRGIVPFGIPEQELFYNTPYTLKAGSKDDYGPGNYGALALGLPGAASYENNIKYGYDGIIRVGDEIPTEPGNMSGPTTTGVNFRINQCQHSPVCTHENYQPNCSRVMIVPIYDPQTLQGKTTVTVVGFAAFFAQEVEGSGNQNNVKGYFLERIPPDGMEYDTDLNQDYYGLAAARLIQ</sequence>
<proteinExistence type="predicted"/>
<keyword evidence="3" id="KW-1185">Reference proteome</keyword>
<evidence type="ECO:0000313" key="2">
    <source>
        <dbReference type="EMBL" id="SMP65137.1"/>
    </source>
</evidence>
<dbReference type="Proteomes" id="UP001158066">
    <property type="component" value="Unassembled WGS sequence"/>
</dbReference>
<dbReference type="InterPro" id="IPR028087">
    <property type="entry name" value="Tad_N"/>
</dbReference>
<accession>A0AA45WXL4</accession>
<dbReference type="RefSeq" id="WP_283410112.1">
    <property type="nucleotide sequence ID" value="NZ_FXUF01000012.1"/>
</dbReference>
<dbReference type="Pfam" id="PF13400">
    <property type="entry name" value="Tad"/>
    <property type="match status" value="1"/>
</dbReference>